<accession>A0A1Y5XAT5</accession>
<dbReference type="InterPro" id="IPR018535">
    <property type="entry name" value="DUF1996"/>
</dbReference>
<sequence length="322" mass="34194">MSLSLRPLVFFSVLCAVTALAACNRSPGHGEHARSSDSYYVDIQQVPVRAQAPAAQPGASTGTWQSQCGRNENAHRNADNVVVQPGLPGGAHHTHDYVGNVSTDAFSTDQSLAAAGTTCRAGDRSTYYWPVLRLTDEPGGDAHTVGGGVDGNHGRIVQPDSVLVQLRGNPMSNVVAAPRFLRAITGNPVAVSQDGEHTEHVQWTCSGARDRVTKQYPRCAEGQQVIRVFDFPSCWDGKATDSTLHRGHLIFPAAGACPIGTFPVPQLHIEVAYSIPADAGYAIDSFPEEGRDPITDHAMAIGVMPEPLMAQAVACINGGRHC</sequence>
<keyword evidence="4" id="KW-1185">Reference proteome</keyword>
<evidence type="ECO:0000256" key="1">
    <source>
        <dbReference type="SAM" id="SignalP"/>
    </source>
</evidence>
<name>A0A1Y5XAT5_KIBAR</name>
<dbReference type="AlphaFoldDB" id="A0A1Y5XAT5"/>
<keyword evidence="1" id="KW-0732">Signal</keyword>
<dbReference type="PANTHER" id="PTHR43662">
    <property type="match status" value="1"/>
</dbReference>
<reference evidence="3 4" key="1">
    <citation type="submission" date="2017-04" db="EMBL/GenBank/DDBJ databases">
        <authorList>
            <person name="Afonso C.L."/>
            <person name="Miller P.J."/>
            <person name="Scott M.A."/>
            <person name="Spackman E."/>
            <person name="Goraichik I."/>
            <person name="Dimitrov K.M."/>
            <person name="Suarez D.L."/>
            <person name="Swayne D.E."/>
        </authorList>
    </citation>
    <scope>NUCLEOTIDE SEQUENCE [LARGE SCALE GENOMIC DNA]</scope>
    <source>
        <strain evidence="3 4">DSM 43828</strain>
    </source>
</reference>
<evidence type="ECO:0000313" key="4">
    <source>
        <dbReference type="Proteomes" id="UP000192674"/>
    </source>
</evidence>
<organism evidence="3 4">
    <name type="scientific">Kibdelosporangium aridum</name>
    <dbReference type="NCBI Taxonomy" id="2030"/>
    <lineage>
        <taxon>Bacteria</taxon>
        <taxon>Bacillati</taxon>
        <taxon>Actinomycetota</taxon>
        <taxon>Actinomycetes</taxon>
        <taxon>Pseudonocardiales</taxon>
        <taxon>Pseudonocardiaceae</taxon>
        <taxon>Kibdelosporangium</taxon>
    </lineage>
</organism>
<feature type="domain" description="DUF1996" evidence="2">
    <location>
        <begin position="82"/>
        <end position="276"/>
    </location>
</feature>
<feature type="signal peptide" evidence="1">
    <location>
        <begin position="1"/>
        <end position="21"/>
    </location>
</feature>
<dbReference type="PROSITE" id="PS51257">
    <property type="entry name" value="PROKAR_LIPOPROTEIN"/>
    <property type="match status" value="1"/>
</dbReference>
<protein>
    <recommendedName>
        <fullName evidence="2">DUF1996 domain-containing protein</fullName>
    </recommendedName>
</protein>
<dbReference type="Pfam" id="PF09362">
    <property type="entry name" value="DUF1996"/>
    <property type="match status" value="1"/>
</dbReference>
<evidence type="ECO:0000313" key="3">
    <source>
        <dbReference type="EMBL" id="SMC83743.1"/>
    </source>
</evidence>
<dbReference type="EMBL" id="FWXV01000002">
    <property type="protein sequence ID" value="SMC83743.1"/>
    <property type="molecule type" value="Genomic_DNA"/>
</dbReference>
<feature type="chain" id="PRO_5012554400" description="DUF1996 domain-containing protein" evidence="1">
    <location>
        <begin position="22"/>
        <end position="322"/>
    </location>
</feature>
<dbReference type="RefSeq" id="WP_235038538.1">
    <property type="nucleotide sequence ID" value="NZ_FWXV01000002.1"/>
</dbReference>
<proteinExistence type="predicted"/>
<dbReference type="Proteomes" id="UP000192674">
    <property type="component" value="Unassembled WGS sequence"/>
</dbReference>
<dbReference type="PANTHER" id="PTHR43662:SF3">
    <property type="entry name" value="DOMAIN PROTEIN, PUTATIVE (AFU_ORTHOLOGUE AFUA_6G11970)-RELATED"/>
    <property type="match status" value="1"/>
</dbReference>
<evidence type="ECO:0000259" key="2">
    <source>
        <dbReference type="Pfam" id="PF09362"/>
    </source>
</evidence>
<gene>
    <name evidence="3" type="ORF">SAMN05661093_01953</name>
</gene>